<feature type="compositionally biased region" description="Basic and acidic residues" evidence="1">
    <location>
        <begin position="83"/>
        <end position="101"/>
    </location>
</feature>
<dbReference type="PANTHER" id="PTHR39444:SF3">
    <property type="entry name" value="SITE-SPECIFIC DNA-METHYLTRANSFERASE (ADENINE-SPECIFIC)"/>
    <property type="match status" value="1"/>
</dbReference>
<feature type="region of interest" description="Disordered" evidence="1">
    <location>
        <begin position="1"/>
        <end position="146"/>
    </location>
</feature>
<dbReference type="EMBL" id="HBKN01035050">
    <property type="protein sequence ID" value="CAE2321101.1"/>
    <property type="molecule type" value="Transcribed_RNA"/>
</dbReference>
<evidence type="ECO:0000313" key="3">
    <source>
        <dbReference type="EMBL" id="CAE2321089.1"/>
    </source>
</evidence>
<protein>
    <submittedName>
        <fullName evidence="2">Uncharacterized protein</fullName>
    </submittedName>
</protein>
<feature type="region of interest" description="Disordered" evidence="1">
    <location>
        <begin position="398"/>
        <end position="426"/>
    </location>
</feature>
<dbReference type="EMBL" id="HBKN01035042">
    <property type="protein sequence ID" value="CAE2321088.1"/>
    <property type="molecule type" value="Transcribed_RNA"/>
</dbReference>
<sequence length="426" mass="48806">MRETSEKNKSEFNDQANSSTPSLKERYLKKIGALKKEKTCASNQQRIETTNNKTVEHDDKRTCQAKASKTPKKKKGGAALQGKSKDETASRSQLYKKDTRSPKKHVGVESQKNPPAEQAPNKQISDQKKESNKRKLDSISDAGREKTVKAMLRKDKEFHIPRPTKKGKVTCQKKTEEDPAEPQAGNFPYEIDDADHAETPAEAYADISHVLEYVAGILKKDNNTVKIYDPYYCNGSVKKRLMRQGFPNVYNEREDFYKAIEDKRIPSHDILLTNPPYSGDHPERLMNFISRTKSPWFLLMPNWVYTKDYYKDLILNKACSSNPPFYYIPKKRYTYWTPPWLHSSQFGVSTSPFPSFWYIHCGKHTEKVKGWLESNASDSMMFAGGVQDLPNEVRAAFDPNKKRKNPKARKRIAKLRREGQGAAGAR</sequence>
<dbReference type="PANTHER" id="PTHR39444">
    <property type="entry name" value="SITE-SPECIFIC DNA-METHYLTRANSFERASE (ADENINE-SPECIFIC)"/>
    <property type="match status" value="1"/>
</dbReference>
<feature type="compositionally biased region" description="Basic and acidic residues" evidence="1">
    <location>
        <begin position="1"/>
        <end position="12"/>
    </location>
</feature>
<feature type="region of interest" description="Disordered" evidence="1">
    <location>
        <begin position="159"/>
        <end position="186"/>
    </location>
</feature>
<dbReference type="EMBL" id="HBKN01035043">
    <property type="protein sequence ID" value="CAE2321089.1"/>
    <property type="molecule type" value="Transcribed_RNA"/>
</dbReference>
<evidence type="ECO:0000313" key="4">
    <source>
        <dbReference type="EMBL" id="CAE2321101.1"/>
    </source>
</evidence>
<evidence type="ECO:0000256" key="1">
    <source>
        <dbReference type="SAM" id="MobiDB-lite"/>
    </source>
</evidence>
<accession>A0A6U6C6P4</accession>
<evidence type="ECO:0000313" key="2">
    <source>
        <dbReference type="EMBL" id="CAE2321088.1"/>
    </source>
</evidence>
<feature type="compositionally biased region" description="Basic and acidic residues" evidence="1">
    <location>
        <begin position="23"/>
        <end position="39"/>
    </location>
</feature>
<feature type="compositionally biased region" description="Polar residues" evidence="1">
    <location>
        <begin position="40"/>
        <end position="53"/>
    </location>
</feature>
<reference evidence="2" key="1">
    <citation type="submission" date="2021-01" db="EMBL/GenBank/DDBJ databases">
        <authorList>
            <person name="Corre E."/>
            <person name="Pelletier E."/>
            <person name="Niang G."/>
            <person name="Scheremetjew M."/>
            <person name="Finn R."/>
            <person name="Kale V."/>
            <person name="Holt S."/>
            <person name="Cochrane G."/>
            <person name="Meng A."/>
            <person name="Brown T."/>
            <person name="Cohen L."/>
        </authorList>
    </citation>
    <scope>NUCLEOTIDE SEQUENCE</scope>
    <source>
        <strain evidence="2">CCMP 2712</strain>
    </source>
</reference>
<name>A0A6U6C6P4_GUITH</name>
<dbReference type="AlphaFoldDB" id="A0A6U6C6P4"/>
<feature type="compositionally biased region" description="Basic residues" evidence="1">
    <location>
        <begin position="401"/>
        <end position="414"/>
    </location>
</feature>
<gene>
    <name evidence="2" type="ORF">GTHE00462_LOCUS27307</name>
    <name evidence="3" type="ORF">GTHE00462_LOCUS27308</name>
    <name evidence="4" type="ORF">GTHE00462_LOCUS27315</name>
</gene>
<proteinExistence type="predicted"/>
<organism evidence="2">
    <name type="scientific">Guillardia theta</name>
    <name type="common">Cryptophyte</name>
    <name type="synonym">Cryptomonas phi</name>
    <dbReference type="NCBI Taxonomy" id="55529"/>
    <lineage>
        <taxon>Eukaryota</taxon>
        <taxon>Cryptophyceae</taxon>
        <taxon>Pyrenomonadales</taxon>
        <taxon>Geminigeraceae</taxon>
        <taxon>Guillardia</taxon>
    </lineage>
</organism>
<feature type="compositionally biased region" description="Polar residues" evidence="1">
    <location>
        <begin position="13"/>
        <end position="22"/>
    </location>
</feature>
<feature type="compositionally biased region" description="Basic and acidic residues" evidence="1">
    <location>
        <begin position="125"/>
        <end position="146"/>
    </location>
</feature>